<dbReference type="PIRSF" id="PIRSF005644">
    <property type="entry name" value="Hdrgns_mtr_HypE"/>
    <property type="match status" value="1"/>
</dbReference>
<keyword evidence="5" id="KW-1185">Reference proteome</keyword>
<dbReference type="RefSeq" id="WP_014737407.1">
    <property type="nucleotide sequence ID" value="NC_017954.1"/>
</dbReference>
<dbReference type="SUPFAM" id="SSF56042">
    <property type="entry name" value="PurM C-terminal domain-like"/>
    <property type="match status" value="1"/>
</dbReference>
<dbReference type="InterPro" id="IPR011854">
    <property type="entry name" value="HypE"/>
</dbReference>
<gene>
    <name evidence="4" type="ordered locus">TCELL_0733</name>
</gene>
<dbReference type="PANTHER" id="PTHR30303:SF4">
    <property type="entry name" value="HYDROGENASE EXPRESSION_FORMATION PROTEIN HYPE"/>
    <property type="match status" value="1"/>
</dbReference>
<evidence type="ECO:0000256" key="1">
    <source>
        <dbReference type="ARBA" id="ARBA00006243"/>
    </source>
</evidence>
<feature type="domain" description="PurM-like C-terminal" evidence="3">
    <location>
        <begin position="152"/>
        <end position="302"/>
    </location>
</feature>
<dbReference type="HOGENOM" id="CLU_041631_0_0_2"/>
<evidence type="ECO:0000313" key="4">
    <source>
        <dbReference type="EMBL" id="AFK51157.1"/>
    </source>
</evidence>
<protein>
    <submittedName>
        <fullName evidence="4">AIR synthase related protein domain protein</fullName>
    </submittedName>
</protein>
<name>I3TEG9_THEC1</name>
<sequence>MAATKGGKISWEELSRLIKYLPTNDVDLVIGPRLGEDAAVIRLKDGFLVVHSDPITTAFWRIGWYAVHVAANDIAVRGVKPKYFLPVVLLPPRMETRDIEEIFRDMGEAAREVSGVVIGGHTELTPYLERPIISMTAIGYSAGRFVSTSGARPGDYLVIVGRVGGEGASVVAWDFEEELAGRGVDRTLISEAKNFLREISVVKTALSIAPYVDSMHDATEGGVIQAIREVAVASGVNVNVDLDKIGVDVAVREISRAMGLDPLKLLSSGCIVAAVPPSKLDVLEETLRGLNQVYSVAGRVGDFTDKPVVELREKGRVIGVVDRDVVDEIYKLFG</sequence>
<dbReference type="Pfam" id="PF02769">
    <property type="entry name" value="AIRS_C"/>
    <property type="match status" value="1"/>
</dbReference>
<dbReference type="AlphaFoldDB" id="I3TEG9"/>
<dbReference type="KEGG" id="thg:TCELL_0733"/>
<dbReference type="InParanoid" id="I3TEG9"/>
<dbReference type="InterPro" id="IPR016188">
    <property type="entry name" value="PurM-like_N"/>
</dbReference>
<accession>I3TEG9</accession>
<dbReference type="STRING" id="1184251.TCELL_0733"/>
<evidence type="ECO:0000259" key="3">
    <source>
        <dbReference type="Pfam" id="PF02769"/>
    </source>
</evidence>
<dbReference type="GO" id="GO:0051604">
    <property type="term" value="P:protein maturation"/>
    <property type="evidence" value="ECO:0007669"/>
    <property type="project" value="TreeGrafter"/>
</dbReference>
<dbReference type="eggNOG" id="arCOG00636">
    <property type="taxonomic scope" value="Archaea"/>
</dbReference>
<organism evidence="4 5">
    <name type="scientific">Thermogladius calderae (strain DSM 22663 / VKM B-2946 / 1633)</name>
    <dbReference type="NCBI Taxonomy" id="1184251"/>
    <lineage>
        <taxon>Archaea</taxon>
        <taxon>Thermoproteota</taxon>
        <taxon>Thermoprotei</taxon>
        <taxon>Desulfurococcales</taxon>
        <taxon>Desulfurococcaceae</taxon>
        <taxon>Thermogladius</taxon>
    </lineage>
</organism>
<dbReference type="Pfam" id="PF00586">
    <property type="entry name" value="AIRS"/>
    <property type="match status" value="1"/>
</dbReference>
<evidence type="ECO:0000259" key="2">
    <source>
        <dbReference type="Pfam" id="PF00586"/>
    </source>
</evidence>
<comment type="similarity">
    <text evidence="1">Belongs to the HypE family.</text>
</comment>
<dbReference type="CDD" id="cd06061">
    <property type="entry name" value="PurM-like1"/>
    <property type="match status" value="1"/>
</dbReference>
<reference evidence="4 5" key="1">
    <citation type="journal article" date="2012" name="J. Bacteriol.">
        <title>Complete genome sequence of the hyperthermophilic cellulolytic Crenarchaeon 'Thermogladius cellulolyticus' 1633.</title>
        <authorList>
            <person name="Mardanov A.V."/>
            <person name="Kochetkova T.V."/>
            <person name="Beletsky A.V."/>
            <person name="Bonch-Osmolovskaya E.A."/>
            <person name="Ravin N.V."/>
            <person name="Skryabin K.G."/>
        </authorList>
    </citation>
    <scope>NUCLEOTIDE SEQUENCE [LARGE SCALE GENOMIC DNA]</scope>
    <source>
        <strain evidence="5">DSM 22663 / VKM B-2946 / 1633</strain>
    </source>
</reference>
<proteinExistence type="inferred from homology"/>
<dbReference type="Proteomes" id="UP000005270">
    <property type="component" value="Chromosome"/>
</dbReference>
<dbReference type="OrthoDB" id="31494at2157"/>
<dbReference type="EMBL" id="CP003531">
    <property type="protein sequence ID" value="AFK51157.1"/>
    <property type="molecule type" value="Genomic_DNA"/>
</dbReference>
<dbReference type="Gene3D" id="3.30.1330.10">
    <property type="entry name" value="PurM-like, N-terminal domain"/>
    <property type="match status" value="1"/>
</dbReference>
<dbReference type="PANTHER" id="PTHR30303">
    <property type="entry name" value="HYDROGENASE ISOENZYMES FORMATION PROTEIN HYPE"/>
    <property type="match status" value="1"/>
</dbReference>
<dbReference type="Gene3D" id="3.90.650.10">
    <property type="entry name" value="PurM-like C-terminal domain"/>
    <property type="match status" value="1"/>
</dbReference>
<dbReference type="InterPro" id="IPR036921">
    <property type="entry name" value="PurM-like_N_sf"/>
</dbReference>
<dbReference type="SUPFAM" id="SSF55326">
    <property type="entry name" value="PurM N-terminal domain-like"/>
    <property type="match status" value="1"/>
</dbReference>
<evidence type="ECO:0000313" key="5">
    <source>
        <dbReference type="Proteomes" id="UP000005270"/>
    </source>
</evidence>
<dbReference type="InterPro" id="IPR036676">
    <property type="entry name" value="PurM-like_C_sf"/>
</dbReference>
<dbReference type="GeneID" id="13013048"/>
<feature type="domain" description="PurM-like N-terminal" evidence="2">
    <location>
        <begin position="35"/>
        <end position="139"/>
    </location>
</feature>
<dbReference type="InterPro" id="IPR010918">
    <property type="entry name" value="PurM-like_C_dom"/>
</dbReference>